<evidence type="ECO:0000256" key="4">
    <source>
        <dbReference type="ARBA" id="ARBA00023136"/>
    </source>
</evidence>
<dbReference type="InterPro" id="IPR007343">
    <property type="entry name" value="Uncharacterised_pept_Zn_put"/>
</dbReference>
<dbReference type="PANTHER" id="PTHR30168">
    <property type="entry name" value="PUTATIVE MEMBRANE PROTEIN YPFJ"/>
    <property type="match status" value="1"/>
</dbReference>
<dbReference type="Pfam" id="PF04228">
    <property type="entry name" value="Zn_peptidase"/>
    <property type="match status" value="1"/>
</dbReference>
<dbReference type="Proteomes" id="UP000245212">
    <property type="component" value="Unassembled WGS sequence"/>
</dbReference>
<comment type="caution">
    <text evidence="7">The sequence shown here is derived from an EMBL/GenBank/DDBJ whole genome shotgun (WGS) entry which is preliminary data.</text>
</comment>
<keyword evidence="4 6" id="KW-0472">Membrane</keyword>
<name>A0A2V1K496_9BURK</name>
<comment type="subcellular location">
    <subcellularLocation>
        <location evidence="1">Membrane</location>
        <topology evidence="1">Single-pass membrane protein</topology>
    </subcellularLocation>
</comment>
<gene>
    <name evidence="7" type="ORF">DD235_04490</name>
</gene>
<organism evidence="7 8">
    <name type="scientific">Corticimicrobacter populi</name>
    <dbReference type="NCBI Taxonomy" id="2175229"/>
    <lineage>
        <taxon>Bacteria</taxon>
        <taxon>Pseudomonadati</taxon>
        <taxon>Pseudomonadota</taxon>
        <taxon>Betaproteobacteria</taxon>
        <taxon>Burkholderiales</taxon>
        <taxon>Alcaligenaceae</taxon>
        <taxon>Corticimicrobacter</taxon>
    </lineage>
</organism>
<evidence type="ECO:0000256" key="5">
    <source>
        <dbReference type="SAM" id="MobiDB-lite"/>
    </source>
</evidence>
<dbReference type="PANTHER" id="PTHR30168:SF0">
    <property type="entry name" value="INNER MEMBRANE PROTEIN"/>
    <property type="match status" value="1"/>
</dbReference>
<dbReference type="GO" id="GO:0016020">
    <property type="term" value="C:membrane"/>
    <property type="evidence" value="ECO:0007669"/>
    <property type="project" value="UniProtKB-SubCell"/>
</dbReference>
<sequence>MRLGRSRQSSNIEDRRRNGPRAGRAGIGLGTIVLALVALYFGVDPAVVLQMADQGASSPAPATQTTGAPTDAQGQFVSRVLGETEDTWRTIFNEQTNGRYRDATLVLYRGATPTACGTGQSAMGPFYCPADTRVYIDLAFFDQMASQMNAPGQFAQAYVIAHEIGHHVQHQLGTLERVNRQRAAASTSQANRLSVRLELQADCYAGVWAHHADAARQILEAGDIQAALDAASAVGDDTLQRRHQGQVVPDSFTHGSAQQRMQWFSRGLNSGQLQDCDTFSVSP</sequence>
<evidence type="ECO:0000256" key="2">
    <source>
        <dbReference type="ARBA" id="ARBA00022692"/>
    </source>
</evidence>
<protein>
    <recommendedName>
        <fullName evidence="9">Metalloprotease</fullName>
    </recommendedName>
</protein>
<evidence type="ECO:0000256" key="1">
    <source>
        <dbReference type="ARBA" id="ARBA00004167"/>
    </source>
</evidence>
<dbReference type="AlphaFoldDB" id="A0A2V1K496"/>
<feature type="transmembrane region" description="Helical" evidence="6">
    <location>
        <begin position="21"/>
        <end position="43"/>
    </location>
</feature>
<evidence type="ECO:0000256" key="6">
    <source>
        <dbReference type="SAM" id="Phobius"/>
    </source>
</evidence>
<dbReference type="RefSeq" id="WP_109060803.1">
    <property type="nucleotide sequence ID" value="NZ_QETA01000001.1"/>
</dbReference>
<reference evidence="8" key="1">
    <citation type="submission" date="2018-05" db="EMBL/GenBank/DDBJ databases">
        <authorList>
            <person name="Li Y."/>
        </authorList>
    </citation>
    <scope>NUCLEOTIDE SEQUENCE [LARGE SCALE GENOMIC DNA]</scope>
    <source>
        <strain evidence="8">3d-2-2</strain>
    </source>
</reference>
<evidence type="ECO:0000313" key="7">
    <source>
        <dbReference type="EMBL" id="PWF25400.1"/>
    </source>
</evidence>
<proteinExistence type="predicted"/>
<evidence type="ECO:0000313" key="8">
    <source>
        <dbReference type="Proteomes" id="UP000245212"/>
    </source>
</evidence>
<evidence type="ECO:0000256" key="3">
    <source>
        <dbReference type="ARBA" id="ARBA00022989"/>
    </source>
</evidence>
<evidence type="ECO:0008006" key="9">
    <source>
        <dbReference type="Google" id="ProtNLM"/>
    </source>
</evidence>
<accession>A0A2V1K496</accession>
<dbReference type="EMBL" id="QETA01000001">
    <property type="protein sequence ID" value="PWF25400.1"/>
    <property type="molecule type" value="Genomic_DNA"/>
</dbReference>
<keyword evidence="3 6" id="KW-1133">Transmembrane helix</keyword>
<keyword evidence="2 6" id="KW-0812">Transmembrane</keyword>
<keyword evidence="8" id="KW-1185">Reference proteome</keyword>
<feature type="compositionally biased region" description="Polar residues" evidence="5">
    <location>
        <begin position="1"/>
        <end position="11"/>
    </location>
</feature>
<feature type="region of interest" description="Disordered" evidence="5">
    <location>
        <begin position="1"/>
        <end position="23"/>
    </location>
</feature>